<name>A0A0C9RVK8_9CONI</name>
<dbReference type="Pfam" id="PF13445">
    <property type="entry name" value="zf-RING_UBOX"/>
    <property type="match status" value="1"/>
</dbReference>
<keyword evidence="1" id="KW-0479">Metal-binding</keyword>
<dbReference type="SUPFAM" id="SSF161219">
    <property type="entry name" value="CHY zinc finger-like"/>
    <property type="match status" value="1"/>
</dbReference>
<evidence type="ECO:0000259" key="6">
    <source>
        <dbReference type="PROSITE" id="PS51266"/>
    </source>
</evidence>
<dbReference type="GO" id="GO:0005634">
    <property type="term" value="C:nucleus"/>
    <property type="evidence" value="ECO:0007669"/>
    <property type="project" value="TreeGrafter"/>
</dbReference>
<dbReference type="PROSITE" id="PS51270">
    <property type="entry name" value="ZF_CTCHY"/>
    <property type="match status" value="1"/>
</dbReference>
<dbReference type="PANTHER" id="PTHR21319">
    <property type="entry name" value="RING FINGER AND CHY ZINC FINGER DOMAIN-CONTAINING PROTEIN 1"/>
    <property type="match status" value="1"/>
</dbReference>
<keyword evidence="3" id="KW-0862">Zinc</keyword>
<dbReference type="PANTHER" id="PTHR21319:SF53">
    <property type="entry name" value="RING FINGER AND CHY ZINC FINGER DOMAIN-CONTAINING PROTEIN 1"/>
    <property type="match status" value="1"/>
</dbReference>
<feature type="domain" description="CTCHY-type" evidence="7">
    <location>
        <begin position="96"/>
        <end position="160"/>
    </location>
</feature>
<accession>A0A0C9RVK8</accession>
<organism evidence="9">
    <name type="scientific">Wollemia nobilis</name>
    <dbReference type="NCBI Taxonomy" id="56998"/>
    <lineage>
        <taxon>Eukaryota</taxon>
        <taxon>Viridiplantae</taxon>
        <taxon>Streptophyta</taxon>
        <taxon>Embryophyta</taxon>
        <taxon>Tracheophyta</taxon>
        <taxon>Spermatophyta</taxon>
        <taxon>Pinopsida</taxon>
        <taxon>Pinidae</taxon>
        <taxon>Conifers II</taxon>
        <taxon>Araucariales</taxon>
        <taxon>Araucariaceae</taxon>
        <taxon>Wollemia</taxon>
    </lineage>
</organism>
<evidence type="ECO:0000259" key="5">
    <source>
        <dbReference type="PROSITE" id="PS50089"/>
    </source>
</evidence>
<dbReference type="AlphaFoldDB" id="A0A0C9RVK8"/>
<dbReference type="InterPro" id="IPR039512">
    <property type="entry name" value="RCHY1_zinc-ribbon"/>
</dbReference>
<dbReference type="InterPro" id="IPR017921">
    <property type="entry name" value="Znf_CTCHY"/>
</dbReference>
<dbReference type="InterPro" id="IPR037274">
    <property type="entry name" value="Znf_CHY_sf"/>
</dbReference>
<evidence type="ECO:0000256" key="2">
    <source>
        <dbReference type="ARBA" id="ARBA00022771"/>
    </source>
</evidence>
<dbReference type="EMBL" id="GCHU01010685">
    <property type="protein sequence ID" value="JAG87928.1"/>
    <property type="molecule type" value="Transcribed_RNA"/>
</dbReference>
<dbReference type="GO" id="GO:0006511">
    <property type="term" value="P:ubiquitin-dependent protein catabolic process"/>
    <property type="evidence" value="ECO:0007669"/>
    <property type="project" value="TreeGrafter"/>
</dbReference>
<dbReference type="SMART" id="SM00184">
    <property type="entry name" value="RING"/>
    <property type="match status" value="1"/>
</dbReference>
<reference evidence="9" key="1">
    <citation type="submission" date="2015-02" db="EMBL/GenBank/DDBJ databases">
        <title>A transcriptome of Wollemia nobilis - a relic of Gondwana.</title>
        <authorList>
            <person name="Chia J.Y."/>
            <person name="Leong Y.S."/>
            <person name="Abdul Karim S."/>
            <person name="Wan Azmi N."/>
            <person name="Hercus R."/>
            <person name="Croft L."/>
        </authorList>
    </citation>
    <scope>NUCLEOTIDE SEQUENCE</scope>
    <source>
        <strain evidence="9">MaeBrown</strain>
        <tissue evidence="9">Leaf</tissue>
    </source>
</reference>
<dbReference type="InterPro" id="IPR001841">
    <property type="entry name" value="Znf_RING"/>
</dbReference>
<dbReference type="InterPro" id="IPR008913">
    <property type="entry name" value="Znf_CHY"/>
</dbReference>
<feature type="domain" description="CHY-type" evidence="6">
    <location>
        <begin position="18"/>
        <end position="94"/>
    </location>
</feature>
<evidence type="ECO:0000256" key="4">
    <source>
        <dbReference type="PROSITE-ProRule" id="PRU00601"/>
    </source>
</evidence>
<keyword evidence="2 4" id="KW-0863">Zinc-finger</keyword>
<dbReference type="GO" id="GO:0008270">
    <property type="term" value="F:zinc ion binding"/>
    <property type="evidence" value="ECO:0007669"/>
    <property type="project" value="UniProtKB-KW"/>
</dbReference>
<feature type="domain" description="RING-type" evidence="5">
    <location>
        <begin position="161"/>
        <end position="204"/>
    </location>
</feature>
<dbReference type="SUPFAM" id="SSF57850">
    <property type="entry name" value="RING/U-box"/>
    <property type="match status" value="1"/>
</dbReference>
<dbReference type="InterPro" id="IPR027370">
    <property type="entry name" value="Znf-RING_euk"/>
</dbReference>
<evidence type="ECO:0000259" key="7">
    <source>
        <dbReference type="PROSITE" id="PS51270"/>
    </source>
</evidence>
<dbReference type="EMBL" id="GCHU01010684">
    <property type="protein sequence ID" value="JAG87929.1"/>
    <property type="molecule type" value="Transcribed_RNA"/>
</dbReference>
<evidence type="ECO:0000313" key="9">
    <source>
        <dbReference type="EMBL" id="JAG87929.1"/>
    </source>
</evidence>
<sequence>MEVACCHPEAAMEDGRDQGLMLHGCSHYRRRCQIRAPCCDEIFDCRHCHNEAKNSMDVELLNGHDIPRHEVEKVICSVCGTEQDVQQNCANCGVCMGKFFCGICKFFDDDDSKQKYHCDGCGICRIGSKDEFFHCYKCGCCYSILLKDRHPCVEKAMHHNCPVCFEFLFESTKDISVLPCGHTIHRECLLEMQQHRRYNCPVCSKSICDMSQVWEKLDQEIAATPMPEIYQNKMVWILCNDCGVNSEVNFHVVAQKCQKCNSYNTRQTRGGNSCTTRI</sequence>
<evidence type="ECO:0000313" key="8">
    <source>
        <dbReference type="EMBL" id="JAG87928.1"/>
    </source>
</evidence>
<dbReference type="PROSITE" id="PS51266">
    <property type="entry name" value="ZF_CHY"/>
    <property type="match status" value="1"/>
</dbReference>
<dbReference type="Gene3D" id="2.20.28.10">
    <property type="match status" value="1"/>
</dbReference>
<dbReference type="GO" id="GO:0061630">
    <property type="term" value="F:ubiquitin protein ligase activity"/>
    <property type="evidence" value="ECO:0007669"/>
    <property type="project" value="TreeGrafter"/>
</dbReference>
<evidence type="ECO:0000256" key="1">
    <source>
        <dbReference type="ARBA" id="ARBA00022723"/>
    </source>
</evidence>
<dbReference type="Pfam" id="PF05495">
    <property type="entry name" value="zf-CHY"/>
    <property type="match status" value="1"/>
</dbReference>
<dbReference type="Pfam" id="PF14599">
    <property type="entry name" value="zinc_ribbon_6"/>
    <property type="match status" value="1"/>
</dbReference>
<dbReference type="SUPFAM" id="SSF161245">
    <property type="entry name" value="Zinc hairpin stack"/>
    <property type="match status" value="1"/>
</dbReference>
<dbReference type="InterPro" id="IPR013083">
    <property type="entry name" value="Znf_RING/FYVE/PHD"/>
</dbReference>
<dbReference type="InterPro" id="IPR037275">
    <property type="entry name" value="Znf_CTCHY_sf"/>
</dbReference>
<protein>
    <submittedName>
        <fullName evidence="9">TSA: Wollemia nobilis Ref_Wollemi_Transcript_10741_1331 transcribed RNA sequence</fullName>
    </submittedName>
    <submittedName>
        <fullName evidence="8">TSA: Wollemia nobilis Ref_Wollemi_Transcript_10742_1416 transcribed RNA sequence</fullName>
    </submittedName>
</protein>
<evidence type="ECO:0000256" key="3">
    <source>
        <dbReference type="ARBA" id="ARBA00022833"/>
    </source>
</evidence>
<dbReference type="Gene3D" id="3.30.40.10">
    <property type="entry name" value="Zinc/RING finger domain, C3HC4 (zinc finger)"/>
    <property type="match status" value="1"/>
</dbReference>
<proteinExistence type="predicted"/>
<dbReference type="PROSITE" id="PS50089">
    <property type="entry name" value="ZF_RING_2"/>
    <property type="match status" value="1"/>
</dbReference>
<dbReference type="GO" id="GO:0016567">
    <property type="term" value="P:protein ubiquitination"/>
    <property type="evidence" value="ECO:0007669"/>
    <property type="project" value="TreeGrafter"/>
</dbReference>